<keyword evidence="1" id="KW-0732">Signal</keyword>
<protein>
    <submittedName>
        <fullName evidence="2">Uncharacterized protein</fullName>
    </submittedName>
</protein>
<accession>A0AAN1WI21</accession>
<name>A0AAN1WI21_9GAMM</name>
<evidence type="ECO:0000256" key="1">
    <source>
        <dbReference type="SAM" id="SignalP"/>
    </source>
</evidence>
<organism evidence="2 3">
    <name type="scientific">Marinagarivorans cellulosilyticus</name>
    <dbReference type="NCBI Taxonomy" id="2721545"/>
    <lineage>
        <taxon>Bacteria</taxon>
        <taxon>Pseudomonadati</taxon>
        <taxon>Pseudomonadota</taxon>
        <taxon>Gammaproteobacteria</taxon>
        <taxon>Cellvibrionales</taxon>
        <taxon>Cellvibrionaceae</taxon>
        <taxon>Marinagarivorans</taxon>
    </lineage>
</organism>
<dbReference type="AlphaFoldDB" id="A0AAN1WI21"/>
<evidence type="ECO:0000313" key="3">
    <source>
        <dbReference type="Proteomes" id="UP001320119"/>
    </source>
</evidence>
<dbReference type="EMBL" id="AP023086">
    <property type="protein sequence ID" value="BCD98003.1"/>
    <property type="molecule type" value="Genomic_DNA"/>
</dbReference>
<dbReference type="KEGG" id="marq:MARGE09_P2204"/>
<dbReference type="RefSeq" id="WP_236982056.1">
    <property type="nucleotide sequence ID" value="NZ_AP023086.1"/>
</dbReference>
<proteinExistence type="predicted"/>
<keyword evidence="3" id="KW-1185">Reference proteome</keyword>
<feature type="signal peptide" evidence="1">
    <location>
        <begin position="1"/>
        <end position="24"/>
    </location>
</feature>
<sequence>MVINSRFARFLCIGFACLAAPVVAVEPATTSPYQVEVLTKCPAQASGGEDFVLFDGQTNLLAGWSHATKSPEFAALTYPPEAYRVDASAWVASQECSGEKVFQTILVKKLGTWQGSHTNGIEPLFDRANIRFEDVESVVLELKLVGEKTRLVDRKAYYQHFGAVAKPEQLDTIDRQQYNFGITLFGANFQDQSIATLNSQTLITFDPDTQQDQWLRVTLPVAAMQSYLEQHYSPTPVLLAQHAAQQVMGLRINPETVSGKVVRHINGKPWETKAPPELFKEMAIQFRRVALVLKSSAAEETSGLR</sequence>
<gene>
    <name evidence="2" type="ORF">MARGE09_P2204</name>
</gene>
<evidence type="ECO:0000313" key="2">
    <source>
        <dbReference type="EMBL" id="BCD98003.1"/>
    </source>
</evidence>
<reference evidence="2 3" key="1">
    <citation type="journal article" date="2022" name="IScience">
        <title>An ultrasensitive nanofiber-based assay for enzymatic hydrolysis and deep-sea microbial degradation of cellulose.</title>
        <authorList>
            <person name="Tsudome M."/>
            <person name="Tachioka M."/>
            <person name="Miyazaki M."/>
            <person name="Uchimura K."/>
            <person name="Tsuda M."/>
            <person name="Takaki Y."/>
            <person name="Deguchi S."/>
        </authorList>
    </citation>
    <scope>NUCLEOTIDE SEQUENCE [LARGE SCALE GENOMIC DNA]</scope>
    <source>
        <strain evidence="2 3">GE09</strain>
    </source>
</reference>
<feature type="chain" id="PRO_5042885120" evidence="1">
    <location>
        <begin position="25"/>
        <end position="305"/>
    </location>
</feature>
<dbReference type="Proteomes" id="UP001320119">
    <property type="component" value="Chromosome"/>
</dbReference>